<accession>A0A6A6LVU7</accession>
<organism evidence="1 2">
    <name type="scientific">Hevea brasiliensis</name>
    <name type="common">Para rubber tree</name>
    <name type="synonym">Siphonia brasiliensis</name>
    <dbReference type="NCBI Taxonomy" id="3981"/>
    <lineage>
        <taxon>Eukaryota</taxon>
        <taxon>Viridiplantae</taxon>
        <taxon>Streptophyta</taxon>
        <taxon>Embryophyta</taxon>
        <taxon>Tracheophyta</taxon>
        <taxon>Spermatophyta</taxon>
        <taxon>Magnoliopsida</taxon>
        <taxon>eudicotyledons</taxon>
        <taxon>Gunneridae</taxon>
        <taxon>Pentapetalae</taxon>
        <taxon>rosids</taxon>
        <taxon>fabids</taxon>
        <taxon>Malpighiales</taxon>
        <taxon>Euphorbiaceae</taxon>
        <taxon>Crotonoideae</taxon>
        <taxon>Micrandreae</taxon>
        <taxon>Hevea</taxon>
    </lineage>
</organism>
<keyword evidence="2" id="KW-1185">Reference proteome</keyword>
<dbReference type="Proteomes" id="UP000467840">
    <property type="component" value="Chromosome 16"/>
</dbReference>
<gene>
    <name evidence="1" type="ORF">GH714_030595</name>
</gene>
<sequence length="180" mass="20647">MSASNFDDFFDTMMEGTMYDEAVGNGYDKGRVEEGDCNDNSTGPIDSHTEVRVEEANHSVQKQRRAEVDLMDKDYDMEDGDVDVQDILHELDQRNINRMKGSLWAVKRELASDELFSELASKDEAHVKYLEFNFARDIKDPIFKIGMVFANNHEFKEACKEYGFKSETFNANKSNSRAIT</sequence>
<evidence type="ECO:0000313" key="2">
    <source>
        <dbReference type="Proteomes" id="UP000467840"/>
    </source>
</evidence>
<evidence type="ECO:0000313" key="1">
    <source>
        <dbReference type="EMBL" id="KAF2304378.1"/>
    </source>
</evidence>
<reference evidence="1 2" key="1">
    <citation type="journal article" date="2020" name="Mol. Plant">
        <title>The Chromosome-Based Rubber Tree Genome Provides New Insights into Spurge Genome Evolution and Rubber Biosynthesis.</title>
        <authorList>
            <person name="Liu J."/>
            <person name="Shi C."/>
            <person name="Shi C.C."/>
            <person name="Li W."/>
            <person name="Zhang Q.J."/>
            <person name="Zhang Y."/>
            <person name="Li K."/>
            <person name="Lu H.F."/>
            <person name="Shi C."/>
            <person name="Zhu S.T."/>
            <person name="Xiao Z.Y."/>
            <person name="Nan H."/>
            <person name="Yue Y."/>
            <person name="Zhu X.G."/>
            <person name="Wu Y."/>
            <person name="Hong X.N."/>
            <person name="Fan G.Y."/>
            <person name="Tong Y."/>
            <person name="Zhang D."/>
            <person name="Mao C.L."/>
            <person name="Liu Y.L."/>
            <person name="Hao S.J."/>
            <person name="Liu W.Q."/>
            <person name="Lv M.Q."/>
            <person name="Zhang H.B."/>
            <person name="Liu Y."/>
            <person name="Hu-Tang G.R."/>
            <person name="Wang J.P."/>
            <person name="Wang J.H."/>
            <person name="Sun Y.H."/>
            <person name="Ni S.B."/>
            <person name="Chen W.B."/>
            <person name="Zhang X.C."/>
            <person name="Jiao Y.N."/>
            <person name="Eichler E.E."/>
            <person name="Li G.H."/>
            <person name="Liu X."/>
            <person name="Gao L.Z."/>
        </authorList>
    </citation>
    <scope>NUCLEOTIDE SEQUENCE [LARGE SCALE GENOMIC DNA]</scope>
    <source>
        <strain evidence="2">cv. GT1</strain>
        <tissue evidence="1">Leaf</tissue>
    </source>
</reference>
<proteinExistence type="predicted"/>
<dbReference type="AlphaFoldDB" id="A0A6A6LVU7"/>
<dbReference type="EMBL" id="JAAGAX010000009">
    <property type="protein sequence ID" value="KAF2304378.1"/>
    <property type="molecule type" value="Genomic_DNA"/>
</dbReference>
<comment type="caution">
    <text evidence="1">The sequence shown here is derived from an EMBL/GenBank/DDBJ whole genome shotgun (WGS) entry which is preliminary data.</text>
</comment>
<name>A0A6A6LVU7_HEVBR</name>
<protein>
    <recommendedName>
        <fullName evidence="3">Transposase MuDR plant domain-containing protein</fullName>
    </recommendedName>
</protein>
<evidence type="ECO:0008006" key="3">
    <source>
        <dbReference type="Google" id="ProtNLM"/>
    </source>
</evidence>